<dbReference type="AlphaFoldDB" id="A0A5A5T7N5"/>
<protein>
    <recommendedName>
        <fullName evidence="4">Peptidase C39-like domain-containing protein</fullName>
    </recommendedName>
</protein>
<comment type="caution">
    <text evidence="2">The sequence shown here is derived from an EMBL/GenBank/DDBJ whole genome shotgun (WGS) entry which is preliminary data.</text>
</comment>
<organism evidence="2 3">
    <name type="scientific">Dictyobacter arantiisoli</name>
    <dbReference type="NCBI Taxonomy" id="2014874"/>
    <lineage>
        <taxon>Bacteria</taxon>
        <taxon>Bacillati</taxon>
        <taxon>Chloroflexota</taxon>
        <taxon>Ktedonobacteria</taxon>
        <taxon>Ktedonobacterales</taxon>
        <taxon>Dictyobacteraceae</taxon>
        <taxon>Dictyobacter</taxon>
    </lineage>
</organism>
<dbReference type="OrthoDB" id="148513at2"/>
<dbReference type="RefSeq" id="WP_149400073.1">
    <property type="nucleotide sequence ID" value="NZ_BIXY01000005.1"/>
</dbReference>
<evidence type="ECO:0000256" key="1">
    <source>
        <dbReference type="SAM" id="SignalP"/>
    </source>
</evidence>
<keyword evidence="1" id="KW-0732">Signal</keyword>
<feature type="signal peptide" evidence="1">
    <location>
        <begin position="1"/>
        <end position="31"/>
    </location>
</feature>
<name>A0A5A5T7N5_9CHLR</name>
<sequence length="323" mass="35060">MKARRTQLHPWLSLLFTLVILMAMGTPATFAASTPAYGPGQNLASGQLNTAGKSHHVQNAAWVKRKTSYQIARPGYNVIANAVPASKTLSTSYSDQIWEPPTVGTDAAGHAYTDYYMGNMCGPGATTVALDYWNNVNTRAVGGHNYSDPHVTTYWNDTHERAYMMYIATQVYPPYYTSAGEMSYGAYANADTANQDVDDALNWEASNHNSSSWFTYFYLLVNPGGLTLTTLQNDVASDIANYNVPPVVSVNDAYLPDWNNSSYRGGSHDIAVIGYNNTAGTFTYAETCTSGVCGTLGAGHYTISQQQLLNGIENDNGNGALIW</sequence>
<reference evidence="2 3" key="1">
    <citation type="submission" date="2019-01" db="EMBL/GenBank/DDBJ databases">
        <title>Draft genome sequence of Dictyobacter sp. Uno17.</title>
        <authorList>
            <person name="Wang C.M."/>
            <person name="Zheng Y."/>
            <person name="Sakai Y."/>
            <person name="Abe K."/>
            <person name="Yokota A."/>
            <person name="Yabe S."/>
        </authorList>
    </citation>
    <scope>NUCLEOTIDE SEQUENCE [LARGE SCALE GENOMIC DNA]</scope>
    <source>
        <strain evidence="2 3">Uno17</strain>
    </source>
</reference>
<evidence type="ECO:0000313" key="3">
    <source>
        <dbReference type="Proteomes" id="UP000322530"/>
    </source>
</evidence>
<dbReference type="EMBL" id="BIXY01000005">
    <property type="protein sequence ID" value="GCF07023.1"/>
    <property type="molecule type" value="Genomic_DNA"/>
</dbReference>
<keyword evidence="3" id="KW-1185">Reference proteome</keyword>
<accession>A0A5A5T7N5</accession>
<proteinExistence type="predicted"/>
<dbReference type="Proteomes" id="UP000322530">
    <property type="component" value="Unassembled WGS sequence"/>
</dbReference>
<evidence type="ECO:0008006" key="4">
    <source>
        <dbReference type="Google" id="ProtNLM"/>
    </source>
</evidence>
<gene>
    <name evidence="2" type="ORF">KDI_05870</name>
</gene>
<evidence type="ECO:0000313" key="2">
    <source>
        <dbReference type="EMBL" id="GCF07023.1"/>
    </source>
</evidence>
<feature type="chain" id="PRO_5022686513" description="Peptidase C39-like domain-containing protein" evidence="1">
    <location>
        <begin position="32"/>
        <end position="323"/>
    </location>
</feature>